<feature type="region of interest" description="Disordered" evidence="1">
    <location>
        <begin position="124"/>
        <end position="176"/>
    </location>
</feature>
<name>A0A317WPB6_9EURO</name>
<reference evidence="3 4" key="1">
    <citation type="submission" date="2016-12" db="EMBL/GenBank/DDBJ databases">
        <title>The genomes of Aspergillus section Nigri reveals drivers in fungal speciation.</title>
        <authorList>
            <consortium name="DOE Joint Genome Institute"/>
            <person name="Vesth T.C."/>
            <person name="Nybo J."/>
            <person name="Theobald S."/>
            <person name="Brandl J."/>
            <person name="Frisvad J.C."/>
            <person name="Nielsen K.F."/>
            <person name="Lyhne E.K."/>
            <person name="Kogle M.E."/>
            <person name="Kuo A."/>
            <person name="Riley R."/>
            <person name="Clum A."/>
            <person name="Nolan M."/>
            <person name="Lipzen A."/>
            <person name="Salamov A."/>
            <person name="Henrissat B."/>
            <person name="Wiebenga A."/>
            <person name="De Vries R.P."/>
            <person name="Grigoriev I.V."/>
            <person name="Mortensen U.H."/>
            <person name="Andersen M.R."/>
            <person name="Baker S.E."/>
        </authorList>
    </citation>
    <scope>NUCLEOTIDE SEQUENCE [LARGE SCALE GENOMIC DNA]</scope>
    <source>
        <strain evidence="3 4">CBS 117.55</strain>
    </source>
</reference>
<dbReference type="Proteomes" id="UP000247233">
    <property type="component" value="Unassembled WGS sequence"/>
</dbReference>
<dbReference type="EMBL" id="MSFL01000005">
    <property type="protein sequence ID" value="PWY88296.1"/>
    <property type="molecule type" value="Genomic_DNA"/>
</dbReference>
<feature type="compositionally biased region" description="Basic and acidic residues" evidence="1">
    <location>
        <begin position="141"/>
        <end position="155"/>
    </location>
</feature>
<gene>
    <name evidence="3" type="ORF">BO70DRAFT_359740</name>
</gene>
<dbReference type="AlphaFoldDB" id="A0A317WPB6"/>
<accession>A0A317WPB6</accession>
<proteinExistence type="predicted"/>
<feature type="signal peptide" evidence="2">
    <location>
        <begin position="1"/>
        <end position="24"/>
    </location>
</feature>
<comment type="caution">
    <text evidence="3">The sequence shown here is derived from an EMBL/GenBank/DDBJ whole genome shotgun (WGS) entry which is preliminary data.</text>
</comment>
<evidence type="ECO:0000256" key="2">
    <source>
        <dbReference type="SAM" id="SignalP"/>
    </source>
</evidence>
<evidence type="ECO:0000256" key="1">
    <source>
        <dbReference type="SAM" id="MobiDB-lite"/>
    </source>
</evidence>
<keyword evidence="4" id="KW-1185">Reference proteome</keyword>
<dbReference type="RefSeq" id="XP_025401832.1">
    <property type="nucleotide sequence ID" value="XM_025542608.1"/>
</dbReference>
<sequence>MAADTVPFLAVYFLSLFLSYISNCARHAFSVNLGQNQSKLLQASFVTVFCTAIRIQPDTTENISRLCFGQELGGRAGWAETSESGRGGDGASPPCNRRYLQLEMRSELNPSIRSFAEWVVNQSRLQKTKTKKERTRTRHEIRKDSERGGKMDGNARQRNRRLPNPRIMVGKSGNAQ</sequence>
<evidence type="ECO:0000313" key="3">
    <source>
        <dbReference type="EMBL" id="PWY88296.1"/>
    </source>
</evidence>
<keyword evidence="2" id="KW-0732">Signal</keyword>
<protein>
    <submittedName>
        <fullName evidence="3">Uncharacterized protein</fullName>
    </submittedName>
</protein>
<dbReference type="VEuPathDB" id="FungiDB:BO70DRAFT_359740"/>
<feature type="chain" id="PRO_5016449850" evidence="2">
    <location>
        <begin position="25"/>
        <end position="176"/>
    </location>
</feature>
<evidence type="ECO:0000313" key="4">
    <source>
        <dbReference type="Proteomes" id="UP000247233"/>
    </source>
</evidence>
<organism evidence="3 4">
    <name type="scientific">Aspergillus heteromorphus CBS 117.55</name>
    <dbReference type="NCBI Taxonomy" id="1448321"/>
    <lineage>
        <taxon>Eukaryota</taxon>
        <taxon>Fungi</taxon>
        <taxon>Dikarya</taxon>
        <taxon>Ascomycota</taxon>
        <taxon>Pezizomycotina</taxon>
        <taxon>Eurotiomycetes</taxon>
        <taxon>Eurotiomycetidae</taxon>
        <taxon>Eurotiales</taxon>
        <taxon>Aspergillaceae</taxon>
        <taxon>Aspergillus</taxon>
        <taxon>Aspergillus subgen. Circumdati</taxon>
    </lineage>
</organism>
<feature type="compositionally biased region" description="Basic residues" evidence="1">
    <location>
        <begin position="126"/>
        <end position="140"/>
    </location>
</feature>
<dbReference type="GeneID" id="37064845"/>